<sequence>MASLHFVLWQSVGSQTSQHLALFEQAPVAEDTDSVLAHWVLPDLTHHQLIQQSHSLLVEATHLPPPTHLLDMGECTLITGKLPLQADQERLCLGFEGNTLRGHFAMLRLRPGGSRWLFGRLQFMPDRFQRGPQVAPLWPSTQTTSV</sequence>
<dbReference type="Proteomes" id="UP000830401">
    <property type="component" value="Chromosome"/>
</dbReference>
<proteinExistence type="predicted"/>
<organism evidence="1 2">
    <name type="scientific">Hymenobacter volaticus</name>
    <dbReference type="NCBI Taxonomy" id="2932254"/>
    <lineage>
        <taxon>Bacteria</taxon>
        <taxon>Pseudomonadati</taxon>
        <taxon>Bacteroidota</taxon>
        <taxon>Cytophagia</taxon>
        <taxon>Cytophagales</taxon>
        <taxon>Hymenobacteraceae</taxon>
        <taxon>Hymenobacter</taxon>
    </lineage>
</organism>
<accession>A0ABY4G157</accession>
<dbReference type="EMBL" id="CP095061">
    <property type="protein sequence ID" value="UOQ64602.1"/>
    <property type="molecule type" value="Genomic_DNA"/>
</dbReference>
<protein>
    <submittedName>
        <fullName evidence="1">Uncharacterized protein</fullName>
    </submittedName>
</protein>
<dbReference type="RefSeq" id="WP_245118478.1">
    <property type="nucleotide sequence ID" value="NZ_CP095061.1"/>
</dbReference>
<name>A0ABY4G157_9BACT</name>
<keyword evidence="2" id="KW-1185">Reference proteome</keyword>
<evidence type="ECO:0000313" key="1">
    <source>
        <dbReference type="EMBL" id="UOQ64602.1"/>
    </source>
</evidence>
<evidence type="ECO:0000313" key="2">
    <source>
        <dbReference type="Proteomes" id="UP000830401"/>
    </source>
</evidence>
<reference evidence="1" key="1">
    <citation type="submission" date="2022-04" db="EMBL/GenBank/DDBJ databases">
        <title>Hymenobacter sp. isolated from the air.</title>
        <authorList>
            <person name="Won M."/>
            <person name="Lee C.-M."/>
            <person name="Woen H.-Y."/>
            <person name="Kwon S.-W."/>
        </authorList>
    </citation>
    <scope>NUCLEOTIDE SEQUENCE</scope>
    <source>
        <strain evidence="1">5420S-77</strain>
    </source>
</reference>
<gene>
    <name evidence="1" type="ORF">MUN86_13540</name>
</gene>